<dbReference type="EMBL" id="CAMAPC010000001">
    <property type="protein sequence ID" value="CAH9049945.1"/>
    <property type="molecule type" value="Genomic_DNA"/>
</dbReference>
<protein>
    <recommendedName>
        <fullName evidence="4">HTH araC/xylS-type domain-containing protein</fullName>
    </recommendedName>
</protein>
<dbReference type="InterPro" id="IPR037923">
    <property type="entry name" value="HTH-like"/>
</dbReference>
<sequence>MGKNTSWIKRAKDGSGRIEEYMSDFAYAPHKHATYALAITTLGVQHFNYRGQLRHALPGEVVILHPDEVHDGQALPGRPFAYRGMTIEPYQVQDILQGASLPFLESGVTKLPEFVLLAKAFLADFEQPFDTLEYQDLLYSFATCLQRATNNSKYHKTTNYQAMKLVKEYLDDELHAQHIAFSAFNLDKLACIANYSKWQVTRDFRALYGTTPYHYVTLKRVHKARTLIEQGVTLTDVAMQCAFADQSHMNRQFKKCFGFTPKMCVKLSL</sequence>
<dbReference type="Proteomes" id="UP001152467">
    <property type="component" value="Unassembled WGS sequence"/>
</dbReference>
<dbReference type="PANTHER" id="PTHR46796:SF2">
    <property type="entry name" value="TRANSCRIPTIONAL REGULATORY PROTEIN"/>
    <property type="match status" value="1"/>
</dbReference>
<dbReference type="InterPro" id="IPR018060">
    <property type="entry name" value="HTH_AraC"/>
</dbReference>
<dbReference type="RefSeq" id="WP_261625655.1">
    <property type="nucleotide sequence ID" value="NZ_CAMAPC010000001.1"/>
</dbReference>
<dbReference type="InterPro" id="IPR003313">
    <property type="entry name" value="AraC-bd"/>
</dbReference>
<keyword evidence="6" id="KW-1185">Reference proteome</keyword>
<keyword evidence="2" id="KW-0238">DNA-binding</keyword>
<dbReference type="PANTHER" id="PTHR46796">
    <property type="entry name" value="HTH-TYPE TRANSCRIPTIONAL ACTIVATOR RHAS-RELATED"/>
    <property type="match status" value="1"/>
</dbReference>
<dbReference type="SUPFAM" id="SSF46689">
    <property type="entry name" value="Homeodomain-like"/>
    <property type="match status" value="1"/>
</dbReference>
<dbReference type="Pfam" id="PF02311">
    <property type="entry name" value="AraC_binding"/>
    <property type="match status" value="1"/>
</dbReference>
<evidence type="ECO:0000256" key="2">
    <source>
        <dbReference type="ARBA" id="ARBA00023125"/>
    </source>
</evidence>
<dbReference type="SUPFAM" id="SSF51215">
    <property type="entry name" value="Regulatory protein AraC"/>
    <property type="match status" value="1"/>
</dbReference>
<dbReference type="GO" id="GO:0003700">
    <property type="term" value="F:DNA-binding transcription factor activity"/>
    <property type="evidence" value="ECO:0007669"/>
    <property type="project" value="InterPro"/>
</dbReference>
<reference evidence="5" key="1">
    <citation type="submission" date="2022-07" db="EMBL/GenBank/DDBJ databases">
        <authorList>
            <person name="Criscuolo A."/>
        </authorList>
    </citation>
    <scope>NUCLEOTIDE SEQUENCE</scope>
    <source>
        <strain evidence="5">CIP111854</strain>
    </source>
</reference>
<feature type="domain" description="HTH araC/xylS-type" evidence="4">
    <location>
        <begin position="164"/>
        <end position="267"/>
    </location>
</feature>
<keyword evidence="1" id="KW-0805">Transcription regulation</keyword>
<dbReference type="Gene3D" id="1.10.10.60">
    <property type="entry name" value="Homeodomain-like"/>
    <property type="match status" value="1"/>
</dbReference>
<dbReference type="SMART" id="SM00342">
    <property type="entry name" value="HTH_ARAC"/>
    <property type="match status" value="1"/>
</dbReference>
<comment type="caution">
    <text evidence="5">The sequence shown here is derived from an EMBL/GenBank/DDBJ whole genome shotgun (WGS) entry which is preliminary data.</text>
</comment>
<accession>A0A9W4VR92</accession>
<evidence type="ECO:0000313" key="5">
    <source>
        <dbReference type="EMBL" id="CAH9049945.1"/>
    </source>
</evidence>
<evidence type="ECO:0000313" key="6">
    <source>
        <dbReference type="Proteomes" id="UP001152467"/>
    </source>
</evidence>
<evidence type="ECO:0000256" key="3">
    <source>
        <dbReference type="ARBA" id="ARBA00023163"/>
    </source>
</evidence>
<dbReference type="GO" id="GO:0043565">
    <property type="term" value="F:sequence-specific DNA binding"/>
    <property type="evidence" value="ECO:0007669"/>
    <property type="project" value="InterPro"/>
</dbReference>
<organism evidence="5 6">
    <name type="scientific">Pseudoalteromonas holothuriae</name>
    <dbReference type="NCBI Taxonomy" id="2963714"/>
    <lineage>
        <taxon>Bacteria</taxon>
        <taxon>Pseudomonadati</taxon>
        <taxon>Pseudomonadota</taxon>
        <taxon>Gammaproteobacteria</taxon>
        <taxon>Alteromonadales</taxon>
        <taxon>Pseudoalteromonadaceae</taxon>
        <taxon>Pseudoalteromonas</taxon>
    </lineage>
</organism>
<dbReference type="InterPro" id="IPR050204">
    <property type="entry name" value="AraC_XylS_family_regulators"/>
</dbReference>
<keyword evidence="3" id="KW-0804">Transcription</keyword>
<evidence type="ECO:0000259" key="4">
    <source>
        <dbReference type="PROSITE" id="PS01124"/>
    </source>
</evidence>
<gene>
    <name evidence="5" type="ORF">PSECIP111854_00418</name>
</gene>
<evidence type="ECO:0000256" key="1">
    <source>
        <dbReference type="ARBA" id="ARBA00023015"/>
    </source>
</evidence>
<dbReference type="Pfam" id="PF12833">
    <property type="entry name" value="HTH_18"/>
    <property type="match status" value="1"/>
</dbReference>
<dbReference type="PROSITE" id="PS01124">
    <property type="entry name" value="HTH_ARAC_FAMILY_2"/>
    <property type="match status" value="1"/>
</dbReference>
<proteinExistence type="predicted"/>
<name>A0A9W4VR92_9GAMM</name>
<dbReference type="AlphaFoldDB" id="A0A9W4VR92"/>
<dbReference type="InterPro" id="IPR009057">
    <property type="entry name" value="Homeodomain-like_sf"/>
</dbReference>